<keyword evidence="5 6" id="KW-0472">Membrane</keyword>
<dbReference type="Proteomes" id="UP000005408">
    <property type="component" value="Unassembled WGS sequence"/>
</dbReference>
<sequence>MSADGDAIDLEHRDPNALNSHLGTLHFNDIFGEPDGTHSIDCVWKLSHACFNLWKNLCYKLLTLCFGCCIAAEWGCEFAYIAFYHVWYVTPCFKWLEINCGVCQRLYSMCINCCMTPCFESCGGLFHHFKK</sequence>
<keyword evidence="8" id="KW-1185">Reference proteome</keyword>
<keyword evidence="4 6" id="KW-0333">Golgi apparatus</keyword>
<dbReference type="GO" id="GO:0060090">
    <property type="term" value="F:molecular adaptor activity"/>
    <property type="evidence" value="ECO:0007669"/>
    <property type="project" value="TreeGrafter"/>
</dbReference>
<dbReference type="GO" id="GO:0000139">
    <property type="term" value="C:Golgi membrane"/>
    <property type="evidence" value="ECO:0007669"/>
    <property type="project" value="UniProtKB-SubCell"/>
</dbReference>
<organism evidence="7 8">
    <name type="scientific">Magallana gigas</name>
    <name type="common">Pacific oyster</name>
    <name type="synonym">Crassostrea gigas</name>
    <dbReference type="NCBI Taxonomy" id="29159"/>
    <lineage>
        <taxon>Eukaryota</taxon>
        <taxon>Metazoa</taxon>
        <taxon>Spiralia</taxon>
        <taxon>Lophotrochozoa</taxon>
        <taxon>Mollusca</taxon>
        <taxon>Bivalvia</taxon>
        <taxon>Autobranchia</taxon>
        <taxon>Pteriomorphia</taxon>
        <taxon>Ostreida</taxon>
        <taxon>Ostreoidea</taxon>
        <taxon>Ostreidae</taxon>
        <taxon>Magallana</taxon>
    </lineage>
</organism>
<dbReference type="GO" id="GO:0005901">
    <property type="term" value="C:caveola"/>
    <property type="evidence" value="ECO:0007669"/>
    <property type="project" value="UniProtKB-SubCell"/>
</dbReference>
<evidence type="ECO:0000313" key="8">
    <source>
        <dbReference type="Proteomes" id="UP000005408"/>
    </source>
</evidence>
<comment type="subcellular location">
    <subcellularLocation>
        <location evidence="1 6">Cell membrane</location>
        <topology evidence="1 6">Peripheral membrane protein</topology>
    </subcellularLocation>
    <subcellularLocation>
        <location evidence="6">Golgi apparatus membrane</location>
        <topology evidence="6">Peripheral membrane protein</topology>
    </subcellularLocation>
    <subcellularLocation>
        <location evidence="6">Membrane</location>
        <location evidence="6">Caveola</location>
        <topology evidence="6">Peripheral membrane protein</topology>
    </subcellularLocation>
</comment>
<name>A0A8W8LWZ0_MAGGI</name>
<dbReference type="Pfam" id="PF01146">
    <property type="entry name" value="Caveolin"/>
    <property type="match status" value="1"/>
</dbReference>
<evidence type="ECO:0000313" key="7">
    <source>
        <dbReference type="EnsemblMetazoa" id="G29500.1:cds"/>
    </source>
</evidence>
<proteinExistence type="inferred from homology"/>
<dbReference type="PANTHER" id="PTHR10844">
    <property type="entry name" value="CAVEOLIN"/>
    <property type="match status" value="1"/>
</dbReference>
<dbReference type="InterPro" id="IPR001612">
    <property type="entry name" value="Caveolin"/>
</dbReference>
<evidence type="ECO:0000256" key="2">
    <source>
        <dbReference type="ARBA" id="ARBA00010988"/>
    </source>
</evidence>
<dbReference type="EnsemblMetazoa" id="G29500.2">
    <property type="protein sequence ID" value="G29500.2:cds"/>
    <property type="gene ID" value="G29500"/>
</dbReference>
<dbReference type="PANTHER" id="PTHR10844:SF19">
    <property type="entry name" value="CAVEOLIN-2"/>
    <property type="match status" value="1"/>
</dbReference>
<evidence type="ECO:0000256" key="1">
    <source>
        <dbReference type="ARBA" id="ARBA00004202"/>
    </source>
</evidence>
<reference evidence="7" key="1">
    <citation type="submission" date="2022-08" db="UniProtKB">
        <authorList>
            <consortium name="EnsemblMetazoa"/>
        </authorList>
    </citation>
    <scope>IDENTIFICATION</scope>
    <source>
        <strain evidence="7">05x7-T-G4-1.051#20</strain>
    </source>
</reference>
<evidence type="ECO:0000256" key="3">
    <source>
        <dbReference type="ARBA" id="ARBA00022475"/>
    </source>
</evidence>
<dbReference type="GO" id="GO:0070836">
    <property type="term" value="P:caveola assembly"/>
    <property type="evidence" value="ECO:0007669"/>
    <property type="project" value="InterPro"/>
</dbReference>
<evidence type="ECO:0000256" key="6">
    <source>
        <dbReference type="RuleBase" id="RU000680"/>
    </source>
</evidence>
<dbReference type="AlphaFoldDB" id="A0A8W8LWZ0"/>
<dbReference type="EnsemblMetazoa" id="G29500.1">
    <property type="protein sequence ID" value="G29500.1:cds"/>
    <property type="gene ID" value="G29500"/>
</dbReference>
<comment type="similarity">
    <text evidence="2 6">Belongs to the caveolin family.</text>
</comment>
<keyword evidence="3 6" id="KW-1003">Cell membrane</keyword>
<evidence type="ECO:0000256" key="4">
    <source>
        <dbReference type="ARBA" id="ARBA00023034"/>
    </source>
</evidence>
<evidence type="ECO:0000256" key="5">
    <source>
        <dbReference type="ARBA" id="ARBA00023136"/>
    </source>
</evidence>
<comment type="function">
    <text evidence="6">May act as a scaffolding protein within caveolar membranes. Interacts directly with G-protein alpha subunits and can functionally regulate their activity.</text>
</comment>
<accession>A0A8W8LWZ0</accession>
<dbReference type="OrthoDB" id="6039342at2759"/>
<protein>
    <recommendedName>
        <fullName evidence="6">Caveolin</fullName>
    </recommendedName>
</protein>